<dbReference type="InterPro" id="IPR013815">
    <property type="entry name" value="ATP_grasp_subdomain_1"/>
</dbReference>
<proteinExistence type="inferred from homology"/>
<dbReference type="GO" id="GO:0009252">
    <property type="term" value="P:peptidoglycan biosynthetic process"/>
    <property type="evidence" value="ECO:0007669"/>
    <property type="project" value="UniProtKB-KW"/>
</dbReference>
<keyword evidence="7" id="KW-0963">Cytoplasm</keyword>
<keyword evidence="8 17" id="KW-0436">Ligase</keyword>
<comment type="subcellular location">
    <subcellularLocation>
        <location evidence="4">Cytoplasm</location>
    </subcellularLocation>
</comment>
<protein>
    <recommendedName>
        <fullName evidence="6">D-alanine--D-alanine ligase</fullName>
        <ecNumber evidence="6">6.3.2.4</ecNumber>
    </recommendedName>
</protein>
<evidence type="ECO:0000256" key="5">
    <source>
        <dbReference type="ARBA" id="ARBA00010871"/>
    </source>
</evidence>
<dbReference type="InterPro" id="IPR011127">
    <property type="entry name" value="Dala_Dala_lig_N"/>
</dbReference>
<keyword evidence="18" id="KW-1185">Reference proteome</keyword>
<dbReference type="GO" id="GO:0008716">
    <property type="term" value="F:D-alanine-D-alanine ligase activity"/>
    <property type="evidence" value="ECO:0007669"/>
    <property type="project" value="UniProtKB-EC"/>
</dbReference>
<evidence type="ECO:0000313" key="18">
    <source>
        <dbReference type="Proteomes" id="UP000013063"/>
    </source>
</evidence>
<comment type="function">
    <text evidence="3">Cell wall formation.</text>
</comment>
<evidence type="ECO:0000256" key="15">
    <source>
        <dbReference type="PROSITE-ProRule" id="PRU00409"/>
    </source>
</evidence>
<organism evidence="17 18">
    <name type="scientific">Caulobacter vibrioides OR37</name>
    <dbReference type="NCBI Taxonomy" id="1292034"/>
    <lineage>
        <taxon>Bacteria</taxon>
        <taxon>Pseudomonadati</taxon>
        <taxon>Pseudomonadota</taxon>
        <taxon>Alphaproteobacteria</taxon>
        <taxon>Caulobacterales</taxon>
        <taxon>Caulobacteraceae</taxon>
        <taxon>Caulobacter</taxon>
    </lineage>
</organism>
<dbReference type="SUPFAM" id="SSF52440">
    <property type="entry name" value="PreATP-grasp domain"/>
    <property type="match status" value="1"/>
</dbReference>
<evidence type="ECO:0000256" key="2">
    <source>
        <dbReference type="ARBA" id="ARBA00001946"/>
    </source>
</evidence>
<comment type="cofactor">
    <cofactor evidence="2">
        <name>Mg(2+)</name>
        <dbReference type="ChEBI" id="CHEBI:18420"/>
    </cofactor>
</comment>
<evidence type="ECO:0000256" key="6">
    <source>
        <dbReference type="ARBA" id="ARBA00012216"/>
    </source>
</evidence>
<name>R0CXI7_CAUVI</name>
<dbReference type="PATRIC" id="fig|1292034.3.peg.2871"/>
<dbReference type="InterPro" id="IPR000291">
    <property type="entry name" value="D-Ala_lig_Van_CS"/>
</dbReference>
<dbReference type="EC" id="6.3.2.4" evidence="6"/>
<feature type="domain" description="ATP-grasp" evidence="16">
    <location>
        <begin position="128"/>
        <end position="321"/>
    </location>
</feature>
<evidence type="ECO:0000256" key="4">
    <source>
        <dbReference type="ARBA" id="ARBA00004496"/>
    </source>
</evidence>
<dbReference type="Gene3D" id="3.30.1490.20">
    <property type="entry name" value="ATP-grasp fold, A domain"/>
    <property type="match status" value="1"/>
</dbReference>
<dbReference type="InterPro" id="IPR011761">
    <property type="entry name" value="ATP-grasp"/>
</dbReference>
<dbReference type="Proteomes" id="UP000013063">
    <property type="component" value="Unassembled WGS sequence"/>
</dbReference>
<evidence type="ECO:0000256" key="8">
    <source>
        <dbReference type="ARBA" id="ARBA00022598"/>
    </source>
</evidence>
<accession>R0CXI7</accession>
<gene>
    <name evidence="17" type="ORF">OR37_02889</name>
</gene>
<evidence type="ECO:0000313" key="17">
    <source>
        <dbReference type="EMBL" id="ENZ81181.1"/>
    </source>
</evidence>
<keyword evidence="12" id="KW-0573">Peptidoglycan synthesis</keyword>
<comment type="cofactor">
    <cofactor evidence="1">
        <name>Mn(2+)</name>
        <dbReference type="ChEBI" id="CHEBI:29035"/>
    </cofactor>
</comment>
<dbReference type="Pfam" id="PF01820">
    <property type="entry name" value="Dala_Dala_lig_N"/>
    <property type="match status" value="1"/>
</dbReference>
<dbReference type="GO" id="GO:0046872">
    <property type="term" value="F:metal ion binding"/>
    <property type="evidence" value="ECO:0007669"/>
    <property type="project" value="InterPro"/>
</dbReference>
<dbReference type="Pfam" id="PF07478">
    <property type="entry name" value="Dala_Dala_lig_C"/>
    <property type="match status" value="1"/>
</dbReference>
<dbReference type="eggNOG" id="COG1181">
    <property type="taxonomic scope" value="Bacteria"/>
</dbReference>
<comment type="catalytic activity">
    <reaction evidence="14">
        <text>2 D-alanine + ATP = D-alanyl-D-alanine + ADP + phosphate + H(+)</text>
        <dbReference type="Rhea" id="RHEA:11224"/>
        <dbReference type="ChEBI" id="CHEBI:15378"/>
        <dbReference type="ChEBI" id="CHEBI:30616"/>
        <dbReference type="ChEBI" id="CHEBI:43474"/>
        <dbReference type="ChEBI" id="CHEBI:57416"/>
        <dbReference type="ChEBI" id="CHEBI:57822"/>
        <dbReference type="ChEBI" id="CHEBI:456216"/>
        <dbReference type="EC" id="6.3.2.4"/>
    </reaction>
</comment>
<dbReference type="EMBL" id="APMP01000020">
    <property type="protein sequence ID" value="ENZ81181.1"/>
    <property type="molecule type" value="Genomic_DNA"/>
</dbReference>
<evidence type="ECO:0000256" key="3">
    <source>
        <dbReference type="ARBA" id="ARBA00003921"/>
    </source>
</evidence>
<keyword evidence="9 15" id="KW-0547">Nucleotide-binding</keyword>
<dbReference type="InterPro" id="IPR016185">
    <property type="entry name" value="PreATP-grasp_dom_sf"/>
</dbReference>
<dbReference type="Gene3D" id="3.30.470.20">
    <property type="entry name" value="ATP-grasp fold, B domain"/>
    <property type="match status" value="1"/>
</dbReference>
<dbReference type="GO" id="GO:0008360">
    <property type="term" value="P:regulation of cell shape"/>
    <property type="evidence" value="ECO:0007669"/>
    <property type="project" value="UniProtKB-KW"/>
</dbReference>
<dbReference type="GO" id="GO:0005737">
    <property type="term" value="C:cytoplasm"/>
    <property type="evidence" value="ECO:0007669"/>
    <property type="project" value="UniProtKB-SubCell"/>
</dbReference>
<dbReference type="SUPFAM" id="SSF56059">
    <property type="entry name" value="Glutathione synthetase ATP-binding domain-like"/>
    <property type="match status" value="1"/>
</dbReference>
<keyword evidence="10 15" id="KW-0067">ATP-binding</keyword>
<dbReference type="GO" id="GO:0005524">
    <property type="term" value="F:ATP binding"/>
    <property type="evidence" value="ECO:0007669"/>
    <property type="project" value="UniProtKB-UniRule"/>
</dbReference>
<keyword evidence="11" id="KW-0133">Cell shape</keyword>
<evidence type="ECO:0000256" key="7">
    <source>
        <dbReference type="ARBA" id="ARBA00022490"/>
    </source>
</evidence>
<dbReference type="AlphaFoldDB" id="R0CXI7"/>
<dbReference type="RefSeq" id="WP_004621311.1">
    <property type="nucleotide sequence ID" value="NZ_APMP01000020.1"/>
</dbReference>
<evidence type="ECO:0000256" key="14">
    <source>
        <dbReference type="ARBA" id="ARBA00047614"/>
    </source>
</evidence>
<reference evidence="17 18" key="1">
    <citation type="journal article" date="2013" name="Genome Announc.">
        <title>Draft Genome Sequence for Caulobacter sp. Strain OR37, a Bacterium Tolerant to Heavy Metals.</title>
        <authorList>
            <person name="Utturkar S.M."/>
            <person name="Bollmann A."/>
            <person name="Brzoska R.M."/>
            <person name="Klingeman D.M."/>
            <person name="Epstein S.E."/>
            <person name="Palumbo A.V."/>
            <person name="Brown S.D."/>
        </authorList>
    </citation>
    <scope>NUCLEOTIDE SEQUENCE [LARGE SCALE GENOMIC DNA]</scope>
    <source>
        <strain evidence="17 18">OR37</strain>
    </source>
</reference>
<comment type="similarity">
    <text evidence="5">Belongs to the D-alanine--D-alanine ligase family.</text>
</comment>
<comment type="caution">
    <text evidence="17">The sequence shown here is derived from an EMBL/GenBank/DDBJ whole genome shotgun (WGS) entry which is preliminary data.</text>
</comment>
<dbReference type="GO" id="GO:0071555">
    <property type="term" value="P:cell wall organization"/>
    <property type="evidence" value="ECO:0007669"/>
    <property type="project" value="UniProtKB-KW"/>
</dbReference>
<dbReference type="PANTHER" id="PTHR23132:SF23">
    <property type="entry name" value="D-ALANINE--D-ALANINE LIGASE B"/>
    <property type="match status" value="1"/>
</dbReference>
<dbReference type="PROSITE" id="PS50975">
    <property type="entry name" value="ATP_GRASP"/>
    <property type="match status" value="1"/>
</dbReference>
<dbReference type="STRING" id="1292034.OR37_02889"/>
<dbReference type="Gene3D" id="3.40.50.20">
    <property type="match status" value="1"/>
</dbReference>
<dbReference type="InterPro" id="IPR011095">
    <property type="entry name" value="Dala_Dala_lig_C"/>
</dbReference>
<evidence type="ECO:0000256" key="1">
    <source>
        <dbReference type="ARBA" id="ARBA00001936"/>
    </source>
</evidence>
<evidence type="ECO:0000256" key="11">
    <source>
        <dbReference type="ARBA" id="ARBA00022960"/>
    </source>
</evidence>
<evidence type="ECO:0000259" key="16">
    <source>
        <dbReference type="PROSITE" id="PS50975"/>
    </source>
</evidence>
<dbReference type="PANTHER" id="PTHR23132">
    <property type="entry name" value="D-ALANINE--D-ALANINE LIGASE"/>
    <property type="match status" value="1"/>
</dbReference>
<evidence type="ECO:0000256" key="12">
    <source>
        <dbReference type="ARBA" id="ARBA00022984"/>
    </source>
</evidence>
<dbReference type="OrthoDB" id="9813261at2"/>
<evidence type="ECO:0000256" key="9">
    <source>
        <dbReference type="ARBA" id="ARBA00022741"/>
    </source>
</evidence>
<keyword evidence="13" id="KW-0961">Cell wall biogenesis/degradation</keyword>
<dbReference type="PROSITE" id="PS00844">
    <property type="entry name" value="DALA_DALA_LIGASE_2"/>
    <property type="match status" value="1"/>
</dbReference>
<evidence type="ECO:0000256" key="13">
    <source>
        <dbReference type="ARBA" id="ARBA00023316"/>
    </source>
</evidence>
<sequence>MSITILFGGVNRERLVAVASAQSLARALPDADLWYWAPNGQVHAATRETLLGHDRPFEIDLPTEGAPIGDIEAAIALAAREDRTLLLGLHGGMAENGELQTLCEARGVAFTGSGAAASRVAFDKPAAKAAAAKAGVTSPLGVALDDAEAALARYGRLVAKPAADGSSYGLIFVDGPADLERLKAAAATEAYVIEPFVAGQEATCGVLERADGSLIALPPVEILPAEGVFDYQAKYLSAGTRELCPSTFSPEIVAALGENALKAHRAVGAAGYSRSDFIITAQGPVFLEINTLPGMTASSLYPKSLKAEGIGFEDFLRGQIALAEARARKAVAA</sequence>
<evidence type="ECO:0000256" key="10">
    <source>
        <dbReference type="ARBA" id="ARBA00022840"/>
    </source>
</evidence>